<evidence type="ECO:0000256" key="1">
    <source>
        <dbReference type="SAM" id="MobiDB-lite"/>
    </source>
</evidence>
<sequence length="711" mass="76430">MSEGTGSGAVPPPPSSPPSSSPSSPSSAVIHPEPAGFRVEVGNNQNSKIIVAAGSVSMTSRPQLPVADIPQAELDAVRLAWVDVSVRDGSTRTAARALERLTGSGPRLAVVAGPPGYGKRTAGIKALWEVSRAEENARGQALSLREIVPDWERPGFPDVSVLPDEPGTGYLLDVAAEIGSWQKPGSVAEQLVGYAEGLRFSGSFLVVIADEHGWPEAVSGAVAGVVARATARPSAHRVARAHLEYVHRRPDRVRWLDTVPPDKDTDPGGEAAHLLTDGSRPADAARLAATLASADDSPQSLDRAVSTFREWRSDVRSVFASTEDNPDDRALLVSSLFLDGKDALTVQDGARSLLGEDRETDVRTILTGPDLTSRLTAMGAEVRGRIVSLGHKPGYARAVLLHLWQQRADIHPHLLRWLDTVTSPRGPGADRLAAIGDLLVELAVAENDIRVVRKVHAWIDNGDDSPGHRELIARVLTVAAEADTLGAEVRALLLDSAQESSEAVATVVALVCQGAFAQHYPRQALVRLRHVLDRPEPDEAVRTAQRALRDIAAREGQLPRVWSTVIKWATEKKHLAGHRAFLSLLDPRADPYVLQVMLAAAEQQDDVRQALVRGWNAALSDSRVDAECRELLLAWARARQAGQVPARFVAEILDEVVTEHLYSSPISALVFGEPGVAHDEAVIELRKELRLPAPLSAGAGRLPREHAPAEF</sequence>
<name>A0A5P8K4Q7_9ACTN</name>
<feature type="region of interest" description="Disordered" evidence="1">
    <location>
        <begin position="1"/>
        <end position="32"/>
    </location>
</feature>
<reference evidence="2 3" key="1">
    <citation type="submission" date="2019-10" db="EMBL/GenBank/DDBJ databases">
        <title>Streptomyces sp. strain GY16 isolated from leaves of Broussonetia papyrifera.</title>
        <authorList>
            <person name="Mo P."/>
        </authorList>
    </citation>
    <scope>NUCLEOTIDE SEQUENCE [LARGE SCALE GENOMIC DNA]</scope>
    <source>
        <strain evidence="2 3">GY16</strain>
    </source>
</reference>
<gene>
    <name evidence="2" type="ORF">F9278_20085</name>
</gene>
<evidence type="ECO:0000313" key="3">
    <source>
        <dbReference type="Proteomes" id="UP000327294"/>
    </source>
</evidence>
<accession>A0A5P8K4Q7</accession>
<dbReference type="RefSeq" id="WP_152169600.1">
    <property type="nucleotide sequence ID" value="NZ_CP045096.1"/>
</dbReference>
<proteinExistence type="predicted"/>
<evidence type="ECO:0000313" key="2">
    <source>
        <dbReference type="EMBL" id="QFQ98131.1"/>
    </source>
</evidence>
<keyword evidence="3" id="KW-1185">Reference proteome</keyword>
<feature type="compositionally biased region" description="Pro residues" evidence="1">
    <location>
        <begin position="10"/>
        <end position="20"/>
    </location>
</feature>
<organism evidence="2 3">
    <name type="scientific">Streptomyces phaeolivaceus</name>
    <dbReference type="NCBI Taxonomy" id="2653200"/>
    <lineage>
        <taxon>Bacteria</taxon>
        <taxon>Bacillati</taxon>
        <taxon>Actinomycetota</taxon>
        <taxon>Actinomycetes</taxon>
        <taxon>Kitasatosporales</taxon>
        <taxon>Streptomycetaceae</taxon>
        <taxon>Streptomyces</taxon>
    </lineage>
</organism>
<dbReference type="EMBL" id="CP045096">
    <property type="protein sequence ID" value="QFQ98131.1"/>
    <property type="molecule type" value="Genomic_DNA"/>
</dbReference>
<dbReference type="AlphaFoldDB" id="A0A5P8K4Q7"/>
<dbReference type="KEGG" id="sphv:F9278_20085"/>
<dbReference type="Proteomes" id="UP000327294">
    <property type="component" value="Chromosome"/>
</dbReference>
<protein>
    <submittedName>
        <fullName evidence="2">Uncharacterized protein</fullName>
    </submittedName>
</protein>